<accession>A0A0C2G9R3</accession>
<evidence type="ECO:0000313" key="1">
    <source>
        <dbReference type="EMBL" id="KIH53691.1"/>
    </source>
</evidence>
<dbReference type="Proteomes" id="UP000054047">
    <property type="component" value="Unassembled WGS sequence"/>
</dbReference>
<evidence type="ECO:0000313" key="2">
    <source>
        <dbReference type="Proteomes" id="UP000054047"/>
    </source>
</evidence>
<reference evidence="1 2" key="1">
    <citation type="submission" date="2013-12" db="EMBL/GenBank/DDBJ databases">
        <title>Draft genome of the parsitic nematode Ancylostoma duodenale.</title>
        <authorList>
            <person name="Mitreva M."/>
        </authorList>
    </citation>
    <scope>NUCLEOTIDE SEQUENCE [LARGE SCALE GENOMIC DNA]</scope>
    <source>
        <strain evidence="1 2">Zhejiang</strain>
    </source>
</reference>
<dbReference type="AlphaFoldDB" id="A0A0C2G9R3"/>
<dbReference type="EMBL" id="KN740607">
    <property type="protein sequence ID" value="KIH53691.1"/>
    <property type="molecule type" value="Genomic_DNA"/>
</dbReference>
<sequence>MDQLSTEFTFGFCATAIRFVTKPSRPRDDCLVSGTPQQDELPLPPNWAIAVTAQGYRWGNRLSTGYWVHS</sequence>
<keyword evidence="2" id="KW-1185">Reference proteome</keyword>
<organism evidence="1 2">
    <name type="scientific">Ancylostoma duodenale</name>
    <dbReference type="NCBI Taxonomy" id="51022"/>
    <lineage>
        <taxon>Eukaryota</taxon>
        <taxon>Metazoa</taxon>
        <taxon>Ecdysozoa</taxon>
        <taxon>Nematoda</taxon>
        <taxon>Chromadorea</taxon>
        <taxon>Rhabditida</taxon>
        <taxon>Rhabditina</taxon>
        <taxon>Rhabditomorpha</taxon>
        <taxon>Strongyloidea</taxon>
        <taxon>Ancylostomatidae</taxon>
        <taxon>Ancylostomatinae</taxon>
        <taxon>Ancylostoma</taxon>
    </lineage>
</organism>
<gene>
    <name evidence="1" type="ORF">ANCDUO_16175</name>
</gene>
<protein>
    <submittedName>
        <fullName evidence="1">Uncharacterized protein</fullName>
    </submittedName>
</protein>
<name>A0A0C2G9R3_9BILA</name>
<dbReference type="OrthoDB" id="5339429at2759"/>
<proteinExistence type="predicted"/>